<feature type="transmembrane region" description="Helical" evidence="2">
    <location>
        <begin position="35"/>
        <end position="60"/>
    </location>
</feature>
<keyword evidence="1" id="KW-0175">Coiled coil</keyword>
<dbReference type="Proteomes" id="UP000597444">
    <property type="component" value="Unassembled WGS sequence"/>
</dbReference>
<protein>
    <recommendedName>
        <fullName evidence="5">Cell division protein FtsL</fullName>
    </recommendedName>
</protein>
<keyword evidence="4" id="KW-1185">Reference proteome</keyword>
<accession>A0A8J3ICF3</accession>
<feature type="coiled-coil region" evidence="1">
    <location>
        <begin position="66"/>
        <end position="93"/>
    </location>
</feature>
<dbReference type="EMBL" id="BNJK01000001">
    <property type="protein sequence ID" value="GHO92849.1"/>
    <property type="molecule type" value="Genomic_DNA"/>
</dbReference>
<evidence type="ECO:0000313" key="3">
    <source>
        <dbReference type="EMBL" id="GHO92849.1"/>
    </source>
</evidence>
<keyword evidence="2" id="KW-0472">Membrane</keyword>
<evidence type="ECO:0000313" key="4">
    <source>
        <dbReference type="Proteomes" id="UP000597444"/>
    </source>
</evidence>
<gene>
    <name evidence="3" type="ORF">KSF_028970</name>
</gene>
<dbReference type="RefSeq" id="WP_220203662.1">
    <property type="nucleotide sequence ID" value="NZ_BNJK01000001.1"/>
</dbReference>
<organism evidence="3 4">
    <name type="scientific">Reticulibacter mediterranei</name>
    <dbReference type="NCBI Taxonomy" id="2778369"/>
    <lineage>
        <taxon>Bacteria</taxon>
        <taxon>Bacillati</taxon>
        <taxon>Chloroflexota</taxon>
        <taxon>Ktedonobacteria</taxon>
        <taxon>Ktedonobacterales</taxon>
        <taxon>Reticulibacteraceae</taxon>
        <taxon>Reticulibacter</taxon>
    </lineage>
</organism>
<proteinExistence type="predicted"/>
<keyword evidence="2" id="KW-0812">Transmembrane</keyword>
<evidence type="ECO:0000256" key="2">
    <source>
        <dbReference type="SAM" id="Phobius"/>
    </source>
</evidence>
<keyword evidence="2" id="KW-1133">Transmembrane helix</keyword>
<evidence type="ECO:0008006" key="5">
    <source>
        <dbReference type="Google" id="ProtNLM"/>
    </source>
</evidence>
<reference evidence="3" key="1">
    <citation type="submission" date="2020-10" db="EMBL/GenBank/DDBJ databases">
        <title>Taxonomic study of unclassified bacteria belonging to the class Ktedonobacteria.</title>
        <authorList>
            <person name="Yabe S."/>
            <person name="Wang C.M."/>
            <person name="Zheng Y."/>
            <person name="Sakai Y."/>
            <person name="Cavaletti L."/>
            <person name="Monciardini P."/>
            <person name="Donadio S."/>
        </authorList>
    </citation>
    <scope>NUCLEOTIDE SEQUENCE</scope>
    <source>
        <strain evidence="3">ID150040</strain>
    </source>
</reference>
<dbReference type="AlphaFoldDB" id="A0A8J3ICF3"/>
<sequence length="142" mass="15787">MYNPAEHLEDEDAAPPEPALQPIRAAQHRRQLHPFFFRMGSVTLCITSVLLVGLMAVLYLSQVGQAVAANQKLQEIHSKQAELQRQNQDLVDTIAQEQSPAYIAEQAKKQGLIAADPQALQIIIVQHVEPIPNQNQTQPNKP</sequence>
<name>A0A8J3ICF3_9CHLR</name>
<dbReference type="InterPro" id="IPR007060">
    <property type="entry name" value="FtsL/DivIC"/>
</dbReference>
<evidence type="ECO:0000256" key="1">
    <source>
        <dbReference type="SAM" id="Coils"/>
    </source>
</evidence>
<comment type="caution">
    <text evidence="3">The sequence shown here is derived from an EMBL/GenBank/DDBJ whole genome shotgun (WGS) entry which is preliminary data.</text>
</comment>
<dbReference type="Pfam" id="PF04977">
    <property type="entry name" value="DivIC"/>
    <property type="match status" value="1"/>
</dbReference>